<feature type="transmembrane region" description="Helical" evidence="1">
    <location>
        <begin position="56"/>
        <end position="83"/>
    </location>
</feature>
<dbReference type="EMBL" id="JAIEZQ010000003">
    <property type="protein sequence ID" value="MBY9076845.1"/>
    <property type="molecule type" value="Genomic_DNA"/>
</dbReference>
<feature type="transmembrane region" description="Helical" evidence="1">
    <location>
        <begin position="177"/>
        <end position="193"/>
    </location>
</feature>
<feature type="transmembrane region" description="Helical" evidence="1">
    <location>
        <begin position="90"/>
        <end position="115"/>
    </location>
</feature>
<evidence type="ECO:0008006" key="4">
    <source>
        <dbReference type="Google" id="ProtNLM"/>
    </source>
</evidence>
<evidence type="ECO:0000313" key="3">
    <source>
        <dbReference type="Proteomes" id="UP000754710"/>
    </source>
</evidence>
<keyword evidence="1" id="KW-0812">Transmembrane</keyword>
<dbReference type="RefSeq" id="WP_221026624.1">
    <property type="nucleotide sequence ID" value="NZ_JAIEZQ010000003.1"/>
</dbReference>
<feature type="transmembrane region" description="Helical" evidence="1">
    <location>
        <begin position="143"/>
        <end position="165"/>
    </location>
</feature>
<reference evidence="2 3" key="1">
    <citation type="submission" date="2021-08" db="EMBL/GenBank/DDBJ databases">
        <title>Nocardioides bacterium WL0053 sp. nov., isolated from the sediment.</title>
        <authorList>
            <person name="Wang L."/>
            <person name="Zhang D."/>
            <person name="Zhang A."/>
        </authorList>
    </citation>
    <scope>NUCLEOTIDE SEQUENCE [LARGE SCALE GENOMIC DNA]</scope>
    <source>
        <strain evidence="2 3">WL0053</strain>
    </source>
</reference>
<comment type="caution">
    <text evidence="2">The sequence shown here is derived from an EMBL/GenBank/DDBJ whole genome shotgun (WGS) entry which is preliminary data.</text>
</comment>
<keyword evidence="1" id="KW-1133">Transmembrane helix</keyword>
<name>A0ABS7RP69_9ACTN</name>
<sequence>MTAPTGDPTSRTLALVRAGLWLLPVYGVLLTLSTLTHQPDPETDFAGYSRYVTTDLFLASHLGASILGAGLGLVGLVAALLLLVRGPAAVPALVATSLTIVANTLLTAVFAAAAFAQPAIGRAFLAGDETARDIDADVYGTPLFSTAGVGLLLFVAGAVVFGLALARTSPELRWPGYGYATGLVVFALLGIPVPVVQPLGGAVAAVSAALVAVRLPRASPVLSPGAGRC</sequence>
<proteinExistence type="predicted"/>
<gene>
    <name evidence="2" type="ORF">K1X13_18600</name>
</gene>
<accession>A0ABS7RP69</accession>
<protein>
    <recommendedName>
        <fullName evidence="4">DUF4386 family protein</fullName>
    </recommendedName>
</protein>
<evidence type="ECO:0000256" key="1">
    <source>
        <dbReference type="SAM" id="Phobius"/>
    </source>
</evidence>
<keyword evidence="3" id="KW-1185">Reference proteome</keyword>
<keyword evidence="1" id="KW-0472">Membrane</keyword>
<feature type="transmembrane region" description="Helical" evidence="1">
    <location>
        <begin position="12"/>
        <end position="36"/>
    </location>
</feature>
<organism evidence="2 3">
    <name type="scientific">Nocardioides jiangsuensis</name>
    <dbReference type="NCBI Taxonomy" id="2866161"/>
    <lineage>
        <taxon>Bacteria</taxon>
        <taxon>Bacillati</taxon>
        <taxon>Actinomycetota</taxon>
        <taxon>Actinomycetes</taxon>
        <taxon>Propionibacteriales</taxon>
        <taxon>Nocardioidaceae</taxon>
        <taxon>Nocardioides</taxon>
    </lineage>
</organism>
<evidence type="ECO:0000313" key="2">
    <source>
        <dbReference type="EMBL" id="MBY9076845.1"/>
    </source>
</evidence>
<dbReference type="Proteomes" id="UP000754710">
    <property type="component" value="Unassembled WGS sequence"/>
</dbReference>